<dbReference type="AlphaFoldDB" id="A0AAE1IQQ1"/>
<proteinExistence type="predicted"/>
<sequence>MYFFPFHSVFRQPSPPLLNAAVWTLLLFTTVVLASLAPVIAFTLALSPCAGGAGVSIPLQLSAERVCLPEHTVITRSHFDFFLPTLFATLVVGVSTCLLRSLAL</sequence>
<dbReference type="EMBL" id="JAWXYG010000013">
    <property type="protein sequence ID" value="KAK4254973.1"/>
    <property type="molecule type" value="Genomic_DNA"/>
</dbReference>
<protein>
    <submittedName>
        <fullName evidence="2">Uncharacterized protein</fullName>
    </submittedName>
</protein>
<evidence type="ECO:0000313" key="3">
    <source>
        <dbReference type="Proteomes" id="UP001293593"/>
    </source>
</evidence>
<dbReference type="PANTHER" id="PTHR34658">
    <property type="entry name" value="OS01G0151800 PROTEIN"/>
    <property type="match status" value="1"/>
</dbReference>
<dbReference type="Proteomes" id="UP001293593">
    <property type="component" value="Unassembled WGS sequence"/>
</dbReference>
<comment type="caution">
    <text evidence="2">The sequence shown here is derived from an EMBL/GenBank/DDBJ whole genome shotgun (WGS) entry which is preliminary data.</text>
</comment>
<feature type="transmembrane region" description="Helical" evidence="1">
    <location>
        <begin position="20"/>
        <end position="46"/>
    </location>
</feature>
<accession>A0AAE1IQQ1</accession>
<organism evidence="2 3">
    <name type="scientific">Acacia crassicarpa</name>
    <name type="common">northern wattle</name>
    <dbReference type="NCBI Taxonomy" id="499986"/>
    <lineage>
        <taxon>Eukaryota</taxon>
        <taxon>Viridiplantae</taxon>
        <taxon>Streptophyta</taxon>
        <taxon>Embryophyta</taxon>
        <taxon>Tracheophyta</taxon>
        <taxon>Spermatophyta</taxon>
        <taxon>Magnoliopsida</taxon>
        <taxon>eudicotyledons</taxon>
        <taxon>Gunneridae</taxon>
        <taxon>Pentapetalae</taxon>
        <taxon>rosids</taxon>
        <taxon>fabids</taxon>
        <taxon>Fabales</taxon>
        <taxon>Fabaceae</taxon>
        <taxon>Caesalpinioideae</taxon>
        <taxon>mimosoid clade</taxon>
        <taxon>Acacieae</taxon>
        <taxon>Acacia</taxon>
    </lineage>
</organism>
<keyword evidence="1" id="KW-0472">Membrane</keyword>
<feature type="transmembrane region" description="Helical" evidence="1">
    <location>
        <begin position="81"/>
        <end position="103"/>
    </location>
</feature>
<keyword evidence="3" id="KW-1185">Reference proteome</keyword>
<reference evidence="2" key="1">
    <citation type="submission" date="2023-10" db="EMBL/GenBank/DDBJ databases">
        <title>Chromosome-level genome of the transformable northern wattle, Acacia crassicarpa.</title>
        <authorList>
            <person name="Massaro I."/>
            <person name="Sinha N.R."/>
            <person name="Poethig S."/>
            <person name="Leichty A.R."/>
        </authorList>
    </citation>
    <scope>NUCLEOTIDE SEQUENCE</scope>
    <source>
        <strain evidence="2">Acra3RX</strain>
        <tissue evidence="2">Leaf</tissue>
    </source>
</reference>
<gene>
    <name evidence="2" type="ORF">QN277_008040</name>
</gene>
<evidence type="ECO:0000256" key="1">
    <source>
        <dbReference type="SAM" id="Phobius"/>
    </source>
</evidence>
<evidence type="ECO:0000313" key="2">
    <source>
        <dbReference type="EMBL" id="KAK4254973.1"/>
    </source>
</evidence>
<name>A0AAE1IQQ1_9FABA</name>
<keyword evidence="1" id="KW-0812">Transmembrane</keyword>
<dbReference type="PANTHER" id="PTHR34658:SF5">
    <property type="entry name" value="PROTEIN, PUTATIVE-RELATED"/>
    <property type="match status" value="1"/>
</dbReference>
<keyword evidence="1" id="KW-1133">Transmembrane helix</keyword>